<dbReference type="Gene3D" id="1.10.720.30">
    <property type="entry name" value="SAP domain"/>
    <property type="match status" value="1"/>
</dbReference>
<dbReference type="EMBL" id="CH408035">
    <property type="protein sequence ID" value="EAQ84094.1"/>
    <property type="molecule type" value="Genomic_DNA"/>
</dbReference>
<dbReference type="Pfam" id="PF02037">
    <property type="entry name" value="SAP"/>
    <property type="match status" value="1"/>
</dbReference>
<reference evidence="4" key="1">
    <citation type="journal article" date="2015" name="Genome Announc.">
        <title>Draft genome sequence of the cellulolytic fungus Chaetomium globosum.</title>
        <authorList>
            <person name="Cuomo C.A."/>
            <person name="Untereiner W.A."/>
            <person name="Ma L.-J."/>
            <person name="Grabherr M."/>
            <person name="Birren B.W."/>
        </authorList>
    </citation>
    <scope>NUCLEOTIDE SEQUENCE [LARGE SCALE GENOMIC DNA]</scope>
    <source>
        <strain evidence="4">ATCC 6205 / CBS 148.51 / DSM 1962 / NBRC 6347 / NRRL 1970</strain>
    </source>
</reference>
<sequence length="161" mass="18407">MPPQSILASDAGESRPQLALAAPRQPLQPISANTGTRLPPAAPVKKKPGPKPKSLIDRKVVEKPVKRQQRSYSRERKLQVLTFLLHHKMIQTRQRQQRRRDDLLSFHTSTEDMVGPSRYGLMPKAELVRLCRHYRLKVSGNKASLIERLRAREEQADQGQH</sequence>
<feature type="domain" description="SAP" evidence="2">
    <location>
        <begin position="119"/>
        <end position="150"/>
    </location>
</feature>
<protein>
    <recommendedName>
        <fullName evidence="2">SAP domain-containing protein</fullName>
    </recommendedName>
</protein>
<keyword evidence="4" id="KW-1185">Reference proteome</keyword>
<gene>
    <name evidence="3" type="ORF">CHGG_10498</name>
</gene>
<dbReference type="GeneID" id="4396791"/>
<dbReference type="InParanoid" id="Q2GNF6"/>
<proteinExistence type="predicted"/>
<dbReference type="OrthoDB" id="5422061at2759"/>
<feature type="region of interest" description="Disordered" evidence="1">
    <location>
        <begin position="1"/>
        <end position="72"/>
    </location>
</feature>
<evidence type="ECO:0000313" key="3">
    <source>
        <dbReference type="EMBL" id="EAQ84094.1"/>
    </source>
</evidence>
<dbReference type="RefSeq" id="XP_001228425.1">
    <property type="nucleotide sequence ID" value="XM_001228424.1"/>
</dbReference>
<evidence type="ECO:0000313" key="4">
    <source>
        <dbReference type="Proteomes" id="UP000001056"/>
    </source>
</evidence>
<dbReference type="InterPro" id="IPR003034">
    <property type="entry name" value="SAP_dom"/>
</dbReference>
<dbReference type="Proteomes" id="UP000001056">
    <property type="component" value="Unassembled WGS sequence"/>
</dbReference>
<dbReference type="VEuPathDB" id="FungiDB:CHGG_10498"/>
<feature type="compositionally biased region" description="Basic and acidic residues" evidence="1">
    <location>
        <begin position="54"/>
        <end position="65"/>
    </location>
</feature>
<dbReference type="SUPFAM" id="SSF68906">
    <property type="entry name" value="SAP domain"/>
    <property type="match status" value="1"/>
</dbReference>
<dbReference type="HOGENOM" id="CLU_1643485_0_0_1"/>
<accession>Q2GNF6</accession>
<evidence type="ECO:0000256" key="1">
    <source>
        <dbReference type="SAM" id="MobiDB-lite"/>
    </source>
</evidence>
<organism evidence="3 4">
    <name type="scientific">Chaetomium globosum (strain ATCC 6205 / CBS 148.51 / DSM 1962 / NBRC 6347 / NRRL 1970)</name>
    <name type="common">Soil fungus</name>
    <dbReference type="NCBI Taxonomy" id="306901"/>
    <lineage>
        <taxon>Eukaryota</taxon>
        <taxon>Fungi</taxon>
        <taxon>Dikarya</taxon>
        <taxon>Ascomycota</taxon>
        <taxon>Pezizomycotina</taxon>
        <taxon>Sordariomycetes</taxon>
        <taxon>Sordariomycetidae</taxon>
        <taxon>Sordariales</taxon>
        <taxon>Chaetomiaceae</taxon>
        <taxon>Chaetomium</taxon>
    </lineage>
</organism>
<evidence type="ECO:0000259" key="2">
    <source>
        <dbReference type="Pfam" id="PF02037"/>
    </source>
</evidence>
<dbReference type="InterPro" id="IPR036361">
    <property type="entry name" value="SAP_dom_sf"/>
</dbReference>
<name>Q2GNF6_CHAGB</name>
<dbReference type="AlphaFoldDB" id="Q2GNF6"/>